<organism evidence="2 3">
    <name type="scientific">Salix viminalis</name>
    <name type="common">Common osier</name>
    <name type="synonym">Basket willow</name>
    <dbReference type="NCBI Taxonomy" id="40686"/>
    <lineage>
        <taxon>Eukaryota</taxon>
        <taxon>Viridiplantae</taxon>
        <taxon>Streptophyta</taxon>
        <taxon>Embryophyta</taxon>
        <taxon>Tracheophyta</taxon>
        <taxon>Spermatophyta</taxon>
        <taxon>Magnoliopsida</taxon>
        <taxon>eudicotyledons</taxon>
        <taxon>Gunneridae</taxon>
        <taxon>Pentapetalae</taxon>
        <taxon>rosids</taxon>
        <taxon>fabids</taxon>
        <taxon>Malpighiales</taxon>
        <taxon>Salicaceae</taxon>
        <taxon>Saliceae</taxon>
        <taxon>Salix</taxon>
    </lineage>
</organism>
<accession>A0A9Q0VN78</accession>
<evidence type="ECO:0000313" key="3">
    <source>
        <dbReference type="Proteomes" id="UP001151529"/>
    </source>
</evidence>
<sequence length="266" mass="28893">MAAKAVPAGFGSEGSDRIRRPCVSPMSLRFVPPSPSRSMTSRRLGRKFPGPGTRGEGGARAVASAGVEALLPWGRDVAAEFGSVSCFRQQGNVDEFGNALFGSCESWHGRGAWTMDFSRWQNTAISERDVHGAHVDACTVYFAREVLIMARDFPVMAAEGSASWIRQWAAMQFDTVHGQSSRRVSPAGFDGVAQRAASEFGRHDSRVNFGIPFPRVSELAAARATRQPSRGRSRGWGKVPGTSSTREFLRNHPTHMKAKRAKLPGS</sequence>
<feature type="compositionally biased region" description="Basic residues" evidence="1">
    <location>
        <begin position="252"/>
        <end position="266"/>
    </location>
</feature>
<dbReference type="Proteomes" id="UP001151529">
    <property type="component" value="Chromosome 16"/>
</dbReference>
<reference evidence="2" key="2">
    <citation type="journal article" date="2023" name="Int. J. Mol. Sci.">
        <title>De Novo Assembly and Annotation of 11 Diverse Shrub Willow (Salix) Genomes Reveals Novel Gene Organization in Sex-Linked Regions.</title>
        <authorList>
            <person name="Hyden B."/>
            <person name="Feng K."/>
            <person name="Yates T.B."/>
            <person name="Jawdy S."/>
            <person name="Cereghino C."/>
            <person name="Smart L.B."/>
            <person name="Muchero W."/>
        </authorList>
    </citation>
    <scope>NUCLEOTIDE SEQUENCE [LARGE SCALE GENOMIC DNA]</scope>
    <source>
        <tissue evidence="2">Shoot tip</tissue>
    </source>
</reference>
<name>A0A9Q0VN78_SALVM</name>
<dbReference type="EMBL" id="JAPFFL010000001">
    <property type="protein sequence ID" value="KAJ6751936.1"/>
    <property type="molecule type" value="Genomic_DNA"/>
</dbReference>
<gene>
    <name evidence="2" type="ORF">OIU85_002361</name>
</gene>
<feature type="region of interest" description="Disordered" evidence="1">
    <location>
        <begin position="223"/>
        <end position="266"/>
    </location>
</feature>
<evidence type="ECO:0000256" key="1">
    <source>
        <dbReference type="SAM" id="MobiDB-lite"/>
    </source>
</evidence>
<evidence type="ECO:0000313" key="2">
    <source>
        <dbReference type="EMBL" id="KAJ6751936.1"/>
    </source>
</evidence>
<proteinExistence type="predicted"/>
<protein>
    <submittedName>
        <fullName evidence="2">Uncharacterized protein</fullName>
    </submittedName>
</protein>
<reference evidence="2" key="1">
    <citation type="submission" date="2022-11" db="EMBL/GenBank/DDBJ databases">
        <authorList>
            <person name="Hyden B.L."/>
            <person name="Feng K."/>
            <person name="Yates T."/>
            <person name="Jawdy S."/>
            <person name="Smart L.B."/>
            <person name="Muchero W."/>
        </authorList>
    </citation>
    <scope>NUCLEOTIDE SEQUENCE</scope>
    <source>
        <tissue evidence="2">Shoot tip</tissue>
    </source>
</reference>
<dbReference type="AlphaFoldDB" id="A0A9Q0VN78"/>
<keyword evidence="3" id="KW-1185">Reference proteome</keyword>
<comment type="caution">
    <text evidence="2">The sequence shown here is derived from an EMBL/GenBank/DDBJ whole genome shotgun (WGS) entry which is preliminary data.</text>
</comment>
<feature type="region of interest" description="Disordered" evidence="1">
    <location>
        <begin position="31"/>
        <end position="57"/>
    </location>
</feature>